<dbReference type="Proteomes" id="UP000016033">
    <property type="component" value="Unassembled WGS sequence"/>
</dbReference>
<sequence>MSEPTHAHSTDEILRAAAAWVWFPRDSEHERSELLLVRDPSRFGGGVRGSQVSSVLESTEIVDHALERTTAWGASRFTFWTNPSDRPDVEEELRRRGAEHIDTVAVFARPVDGAAAVDVPDDITVEVVRTLEQVRDVDAVNVPVWQQEPLDPQGLRAELAEVTTALETREGFRILARIGGRAVSTGGCTIDGGFVRLWGASTLPEYRGRGAYRAVLAERLRESAAWGATTALVKGRVSTSAPILARAGFTHFGDERAYRLTLEA</sequence>
<comment type="caution">
    <text evidence="2">The sequence shown here is derived from an EMBL/GenBank/DDBJ whole genome shotgun (WGS) entry which is preliminary data.</text>
</comment>
<dbReference type="InterPro" id="IPR016181">
    <property type="entry name" value="Acyl_CoA_acyltransferase"/>
</dbReference>
<evidence type="ECO:0000259" key="1">
    <source>
        <dbReference type="PROSITE" id="PS51186"/>
    </source>
</evidence>
<dbReference type="SUPFAM" id="SSF55729">
    <property type="entry name" value="Acyl-CoA N-acyltransferases (Nat)"/>
    <property type="match status" value="1"/>
</dbReference>
<dbReference type="InterPro" id="IPR000182">
    <property type="entry name" value="GNAT_dom"/>
</dbReference>
<name>T5L411_MICMQ</name>
<feature type="domain" description="N-acetyltransferase" evidence="1">
    <location>
        <begin position="126"/>
        <end position="264"/>
    </location>
</feature>
<dbReference type="GO" id="GO:0016747">
    <property type="term" value="F:acyltransferase activity, transferring groups other than amino-acyl groups"/>
    <property type="evidence" value="ECO:0007669"/>
    <property type="project" value="InterPro"/>
</dbReference>
<accession>T5L411</accession>
<evidence type="ECO:0000313" key="3">
    <source>
        <dbReference type="Proteomes" id="UP000016033"/>
    </source>
</evidence>
<dbReference type="PROSITE" id="PS51186">
    <property type="entry name" value="GNAT"/>
    <property type="match status" value="1"/>
</dbReference>
<protein>
    <recommendedName>
        <fullName evidence="1">N-acetyltransferase domain-containing protein</fullName>
    </recommendedName>
</protein>
<proteinExistence type="predicted"/>
<gene>
    <name evidence="2" type="ORF">L687_09305</name>
</gene>
<dbReference type="Gene3D" id="3.40.630.30">
    <property type="match status" value="1"/>
</dbReference>
<dbReference type="EMBL" id="ATAO01000002">
    <property type="protein sequence ID" value="EQM86752.1"/>
    <property type="molecule type" value="Genomic_DNA"/>
</dbReference>
<dbReference type="AlphaFoldDB" id="T5L411"/>
<dbReference type="PATRIC" id="fig|1333857.3.peg.79"/>
<dbReference type="RefSeq" id="WP_021198072.1">
    <property type="nucleotide sequence ID" value="NZ_ATAO01000002.1"/>
</dbReference>
<organism evidence="2 3">
    <name type="scientific">Microbacterium maritypicum MF109</name>
    <dbReference type="NCBI Taxonomy" id="1333857"/>
    <lineage>
        <taxon>Bacteria</taxon>
        <taxon>Bacillati</taxon>
        <taxon>Actinomycetota</taxon>
        <taxon>Actinomycetes</taxon>
        <taxon>Micrococcales</taxon>
        <taxon>Microbacteriaceae</taxon>
        <taxon>Microbacterium</taxon>
    </lineage>
</organism>
<reference evidence="2 3" key="1">
    <citation type="journal article" date="2013" name="Genome Announc.">
        <title>Whole-genome sequences of five oyster-associated bacteria show potential for crude oil hydrocarbon degradation.</title>
        <authorList>
            <person name="Chauhan A."/>
            <person name="Green S."/>
            <person name="Pathak A."/>
            <person name="Thomas J."/>
            <person name="Venkatramanan R."/>
        </authorList>
    </citation>
    <scope>NUCLEOTIDE SEQUENCE [LARGE SCALE GENOMIC DNA]</scope>
    <source>
        <strain evidence="2 3">MF109</strain>
    </source>
</reference>
<evidence type="ECO:0000313" key="2">
    <source>
        <dbReference type="EMBL" id="EQM86752.1"/>
    </source>
</evidence>